<dbReference type="Gene3D" id="3.40.1390.20">
    <property type="entry name" value="HprK N-terminal domain-like"/>
    <property type="match status" value="1"/>
</dbReference>
<protein>
    <recommendedName>
        <fullName evidence="1">DRTGG domain-containing protein</fullName>
    </recommendedName>
</protein>
<feature type="domain" description="DRTGG" evidence="1">
    <location>
        <begin position="224"/>
        <end position="329"/>
    </location>
</feature>
<dbReference type="SUPFAM" id="SSF75138">
    <property type="entry name" value="HprK N-terminal domain-like"/>
    <property type="match status" value="1"/>
</dbReference>
<dbReference type="Pfam" id="PF07085">
    <property type="entry name" value="DRTGG"/>
    <property type="match status" value="1"/>
</dbReference>
<dbReference type="InterPro" id="IPR027417">
    <property type="entry name" value="P-loop_NTPase"/>
</dbReference>
<evidence type="ECO:0000313" key="3">
    <source>
        <dbReference type="Proteomes" id="UP000032946"/>
    </source>
</evidence>
<dbReference type="AlphaFoldDB" id="A0A9P1NWX1"/>
<dbReference type="InterPro" id="IPR010766">
    <property type="entry name" value="DRTGG"/>
</dbReference>
<dbReference type="InterPro" id="IPR028979">
    <property type="entry name" value="Ser_kin/Pase_Hpr-like_N_sf"/>
</dbReference>
<sequence>MISLGVTGVAKLVKYVLIGSIEPSSGKSAVTLGLVPQLRNLGFDIAYGKPLGTDFDDDCDHQVDADCDFIAQTLGLSEVYMRSPILMLDQVTIDKHLYHQDLNYYHQALTNYRHEMAGDLVLLEGPGTLQEGSLFNLSVPRMAEVLDAAVMLVVRCHSHSLLDEVLSAKERLGDRLIAIVLNDVTDQQVAKVETQIKPFLENAGIPVLGILPRNALLRSVTVRELVAQLEAQVVCGHERLDLIVETLSVGAMNVSSAMKYFSQSHNMAVVTGGDRTDIQMAALEQSTHCLILTGQLPPAQIVITRAEELEIPILCVDLDTLTTVESIDRAFGRVRIHDRVKVDCMTQIMAEKFDTTRLLQLLQ</sequence>
<evidence type="ECO:0000259" key="1">
    <source>
        <dbReference type="Pfam" id="PF07085"/>
    </source>
</evidence>
<dbReference type="InterPro" id="IPR050500">
    <property type="entry name" value="Phos_Acetyltrans/Butyryltrans"/>
</dbReference>
<keyword evidence="3" id="KW-1185">Reference proteome</keyword>
<proteinExistence type="predicted"/>
<dbReference type="PANTHER" id="PTHR43356">
    <property type="entry name" value="PHOSPHATE ACETYLTRANSFERASE"/>
    <property type="match status" value="1"/>
</dbReference>
<dbReference type="PANTHER" id="PTHR43356:SF2">
    <property type="entry name" value="PHOSPHATE ACETYLTRANSFERASE"/>
    <property type="match status" value="1"/>
</dbReference>
<name>A0A9P1NWX1_9CYAN</name>
<dbReference type="Gene3D" id="3.40.50.300">
    <property type="entry name" value="P-loop containing nucleotide triphosphate hydrolases"/>
    <property type="match status" value="1"/>
</dbReference>
<evidence type="ECO:0000313" key="2">
    <source>
        <dbReference type="EMBL" id="CDM93296.1"/>
    </source>
</evidence>
<dbReference type="Pfam" id="PF13500">
    <property type="entry name" value="AAA_26"/>
    <property type="match status" value="1"/>
</dbReference>
<dbReference type="Proteomes" id="UP000032946">
    <property type="component" value="Chromosome"/>
</dbReference>
<dbReference type="EMBL" id="FO818640">
    <property type="protein sequence ID" value="CDM93296.1"/>
    <property type="molecule type" value="Genomic_DNA"/>
</dbReference>
<accession>A0A9P1NWX1</accession>
<dbReference type="SUPFAM" id="SSF52540">
    <property type="entry name" value="P-loop containing nucleoside triphosphate hydrolases"/>
    <property type="match status" value="1"/>
</dbReference>
<organism evidence="2 3">
    <name type="scientific">Limnospira indica PCC 8005</name>
    <dbReference type="NCBI Taxonomy" id="376219"/>
    <lineage>
        <taxon>Bacteria</taxon>
        <taxon>Bacillati</taxon>
        <taxon>Cyanobacteriota</taxon>
        <taxon>Cyanophyceae</taxon>
        <taxon>Oscillatoriophycideae</taxon>
        <taxon>Oscillatoriales</taxon>
        <taxon>Sirenicapillariaceae</taxon>
        <taxon>Limnospira</taxon>
    </lineage>
</organism>
<reference evidence="2 3" key="1">
    <citation type="submission" date="2014-02" db="EMBL/GenBank/DDBJ databases">
        <authorList>
            <person name="Genoscope - CEA"/>
        </authorList>
    </citation>
    <scope>NUCLEOTIDE SEQUENCE [LARGE SCALE GENOMIC DNA]</scope>
    <source>
        <strain evidence="2 3">PCC 8005</strain>
    </source>
</reference>
<gene>
    <name evidence="2" type="ORF">ARTHRO_10969</name>
</gene>